<dbReference type="AlphaFoldDB" id="A0A857DD55"/>
<organism evidence="1 2">
    <name type="scientific">Dehalobacter restrictus</name>
    <dbReference type="NCBI Taxonomy" id="55583"/>
    <lineage>
        <taxon>Bacteria</taxon>
        <taxon>Bacillati</taxon>
        <taxon>Bacillota</taxon>
        <taxon>Clostridia</taxon>
        <taxon>Eubacteriales</taxon>
        <taxon>Desulfitobacteriaceae</taxon>
        <taxon>Dehalobacter</taxon>
    </lineage>
</organism>
<dbReference type="EMBL" id="CP046996">
    <property type="protein sequence ID" value="QGZ99169.1"/>
    <property type="molecule type" value="Genomic_DNA"/>
</dbReference>
<gene>
    <name evidence="1" type="ORF">GQ588_00020</name>
</gene>
<dbReference type="RefSeq" id="WP_019224896.1">
    <property type="nucleotide sequence ID" value="NZ_CP046996.1"/>
</dbReference>
<dbReference type="InterPro" id="IPR007169">
    <property type="entry name" value="RemA-like"/>
</dbReference>
<dbReference type="Proteomes" id="UP000430508">
    <property type="component" value="Chromosome"/>
</dbReference>
<evidence type="ECO:0000313" key="1">
    <source>
        <dbReference type="EMBL" id="QGZ99169.1"/>
    </source>
</evidence>
<evidence type="ECO:0000313" key="2">
    <source>
        <dbReference type="Proteomes" id="UP000430508"/>
    </source>
</evidence>
<sequence length="83" mass="9325">MFLHIGNNIMVRKDKVILILDLDTAGSNQISRSLLNKMMKKGNVQNITEKGKEKSFVMTDSEYYLSPISSSTLMKRSQSGSIL</sequence>
<name>A0A857DD55_9FIRM</name>
<accession>A0A857DD55</accession>
<proteinExistence type="predicted"/>
<dbReference type="NCBIfam" id="NF046065">
    <property type="entry name" value="MtxRegRemB"/>
    <property type="match status" value="1"/>
</dbReference>
<reference evidence="1 2" key="1">
    <citation type="submission" date="2019-12" db="EMBL/GenBank/DDBJ databases">
        <title>Sequence classification of anaerobic respiratory reductive dehalogenases: First we see many, then we see few.</title>
        <authorList>
            <person name="Molenda O."/>
            <person name="Puentes Jacome L.A."/>
            <person name="Cao X."/>
            <person name="Nesbo C.L."/>
            <person name="Tang S."/>
            <person name="Morson N."/>
            <person name="Patron J."/>
            <person name="Lomheim L."/>
            <person name="Wishart D.S."/>
            <person name="Edwards E.A."/>
        </authorList>
    </citation>
    <scope>NUCLEOTIDE SEQUENCE [LARGE SCALE GENOMIC DNA]</scope>
    <source>
        <strain evidence="1 2">12DCA</strain>
    </source>
</reference>
<dbReference type="Pfam" id="PF04025">
    <property type="entry name" value="RemA-like"/>
    <property type="match status" value="1"/>
</dbReference>
<protein>
    <submittedName>
        <fullName evidence="1">DUF370 domain-containing protein</fullName>
    </submittedName>
</protein>